<dbReference type="PROSITE" id="PS00028">
    <property type="entry name" value="ZINC_FINGER_C2H2_1"/>
    <property type="match status" value="3"/>
</dbReference>
<feature type="signal peptide" evidence="6">
    <location>
        <begin position="1"/>
        <end position="18"/>
    </location>
</feature>
<evidence type="ECO:0000256" key="2">
    <source>
        <dbReference type="ARBA" id="ARBA00022737"/>
    </source>
</evidence>
<evidence type="ECO:0000256" key="5">
    <source>
        <dbReference type="PROSITE-ProRule" id="PRU00042"/>
    </source>
</evidence>
<keyword evidence="8" id="KW-0238">DNA-binding</keyword>
<feature type="domain" description="C2H2-type" evidence="7">
    <location>
        <begin position="111"/>
        <end position="138"/>
    </location>
</feature>
<dbReference type="SUPFAM" id="SSF57667">
    <property type="entry name" value="beta-beta-alpha zinc fingers"/>
    <property type="match status" value="2"/>
</dbReference>
<dbReference type="GO" id="GO:0000978">
    <property type="term" value="F:RNA polymerase II cis-regulatory region sequence-specific DNA binding"/>
    <property type="evidence" value="ECO:0007669"/>
    <property type="project" value="TreeGrafter"/>
</dbReference>
<sequence length="194" mass="22612">MLACLCYFLLKAVQICHACVMFTFCHRTFIVIDFPSLVSLTSPTVPAEAAFWDDGVSKSDSSYHRCELVGSQPTTRQRYEGMYHCEFCPYLSRYLHHVIEHERTHTGEKPFCCSVCERKFAKSCIYRAHMRTHMGVKPFRCEVCQKAFARPHSLMIHKRVHTGEKPYQCGTCEKEFSHRQSWLCHERAHKGEQP</sequence>
<dbReference type="PANTHER" id="PTHR23226:SF371">
    <property type="entry name" value="ZINC FINGER PROTEIN 112-LIKE PROTEIN"/>
    <property type="match status" value="1"/>
</dbReference>
<reference evidence="8" key="1">
    <citation type="journal article" date="2018" name="PLoS Negl. Trop. Dis.">
        <title>Sialome diversity of ticks revealed by RNAseq of single tick salivary glands.</title>
        <authorList>
            <person name="Perner J."/>
            <person name="Kropackova S."/>
            <person name="Kopacek P."/>
            <person name="Ribeiro J.M."/>
        </authorList>
    </citation>
    <scope>NUCLEOTIDE SEQUENCE</scope>
    <source>
        <strain evidence="8">Siblings of single egg batch collected in Ceske Budejovice</strain>
        <tissue evidence="8">Salivary glands</tissue>
    </source>
</reference>
<protein>
    <submittedName>
        <fullName evidence="8">Putative homeobox transcription factor sip1</fullName>
    </submittedName>
</protein>
<dbReference type="SMART" id="SM00355">
    <property type="entry name" value="ZnF_C2H2"/>
    <property type="match status" value="4"/>
</dbReference>
<feature type="domain" description="C2H2-type" evidence="7">
    <location>
        <begin position="167"/>
        <end position="194"/>
    </location>
</feature>
<keyword evidence="8" id="KW-0371">Homeobox</keyword>
<feature type="domain" description="C2H2-type" evidence="7">
    <location>
        <begin position="139"/>
        <end position="166"/>
    </location>
</feature>
<name>A0A147BGN9_IXORI</name>
<proteinExistence type="predicted"/>
<evidence type="ECO:0000256" key="3">
    <source>
        <dbReference type="ARBA" id="ARBA00022771"/>
    </source>
</evidence>
<evidence type="ECO:0000313" key="8">
    <source>
        <dbReference type="EMBL" id="JAR89921.1"/>
    </source>
</evidence>
<feature type="chain" id="PRO_5007542281" evidence="6">
    <location>
        <begin position="19"/>
        <end position="194"/>
    </location>
</feature>
<dbReference type="FunFam" id="3.30.160.60:FF:002343">
    <property type="entry name" value="Zinc finger protein 33A"/>
    <property type="match status" value="1"/>
</dbReference>
<keyword evidence="1" id="KW-0479">Metal-binding</keyword>
<feature type="domain" description="C2H2-type" evidence="7">
    <location>
        <begin position="83"/>
        <end position="110"/>
    </location>
</feature>
<evidence type="ECO:0000256" key="1">
    <source>
        <dbReference type="ARBA" id="ARBA00022723"/>
    </source>
</evidence>
<dbReference type="Pfam" id="PF12874">
    <property type="entry name" value="zf-met"/>
    <property type="match status" value="1"/>
</dbReference>
<evidence type="ECO:0000256" key="6">
    <source>
        <dbReference type="SAM" id="SignalP"/>
    </source>
</evidence>
<dbReference type="InterPro" id="IPR036236">
    <property type="entry name" value="Znf_C2H2_sf"/>
</dbReference>
<keyword evidence="3 5" id="KW-0863">Zinc-finger</keyword>
<dbReference type="FunFam" id="3.30.160.60:FF:000182">
    <property type="entry name" value="zinc finger protein 366"/>
    <property type="match status" value="1"/>
</dbReference>
<dbReference type="GO" id="GO:0000981">
    <property type="term" value="F:DNA-binding transcription factor activity, RNA polymerase II-specific"/>
    <property type="evidence" value="ECO:0007669"/>
    <property type="project" value="TreeGrafter"/>
</dbReference>
<dbReference type="PROSITE" id="PS50157">
    <property type="entry name" value="ZINC_FINGER_C2H2_2"/>
    <property type="match status" value="4"/>
</dbReference>
<evidence type="ECO:0000256" key="4">
    <source>
        <dbReference type="ARBA" id="ARBA00022833"/>
    </source>
</evidence>
<accession>A0A147BGN9</accession>
<dbReference type="FunFam" id="3.30.160.60:FF:000624">
    <property type="entry name" value="zinc finger protein 697"/>
    <property type="match status" value="1"/>
</dbReference>
<dbReference type="AlphaFoldDB" id="A0A147BGN9"/>
<keyword evidence="6" id="KW-0732">Signal</keyword>
<evidence type="ECO:0000259" key="7">
    <source>
        <dbReference type="PROSITE" id="PS50157"/>
    </source>
</evidence>
<dbReference type="GO" id="GO:0008270">
    <property type="term" value="F:zinc ion binding"/>
    <property type="evidence" value="ECO:0007669"/>
    <property type="project" value="UniProtKB-KW"/>
</dbReference>
<organism evidence="8">
    <name type="scientific">Ixodes ricinus</name>
    <name type="common">Common tick</name>
    <name type="synonym">Acarus ricinus</name>
    <dbReference type="NCBI Taxonomy" id="34613"/>
    <lineage>
        <taxon>Eukaryota</taxon>
        <taxon>Metazoa</taxon>
        <taxon>Ecdysozoa</taxon>
        <taxon>Arthropoda</taxon>
        <taxon>Chelicerata</taxon>
        <taxon>Arachnida</taxon>
        <taxon>Acari</taxon>
        <taxon>Parasitiformes</taxon>
        <taxon>Ixodida</taxon>
        <taxon>Ixodoidea</taxon>
        <taxon>Ixodidae</taxon>
        <taxon>Ixodinae</taxon>
        <taxon>Ixodes</taxon>
    </lineage>
</organism>
<keyword evidence="4" id="KW-0862">Zinc</keyword>
<dbReference type="EMBL" id="GEGO01005483">
    <property type="protein sequence ID" value="JAR89921.1"/>
    <property type="molecule type" value="Transcribed_RNA"/>
</dbReference>
<dbReference type="InterPro" id="IPR013087">
    <property type="entry name" value="Znf_C2H2_type"/>
</dbReference>
<dbReference type="PANTHER" id="PTHR23226">
    <property type="entry name" value="ZINC FINGER AND SCAN DOMAIN-CONTAINING"/>
    <property type="match status" value="1"/>
</dbReference>
<keyword evidence="2" id="KW-0677">Repeat</keyword>
<dbReference type="Gene3D" id="3.30.160.60">
    <property type="entry name" value="Classic Zinc Finger"/>
    <property type="match status" value="4"/>
</dbReference>